<dbReference type="Proteomes" id="UP000315995">
    <property type="component" value="Chromosome"/>
</dbReference>
<proteinExistence type="predicted"/>
<organism evidence="1 2">
    <name type="scientific">Persicimonas caeni</name>
    <dbReference type="NCBI Taxonomy" id="2292766"/>
    <lineage>
        <taxon>Bacteria</taxon>
        <taxon>Deltaproteobacteria</taxon>
        <taxon>Bradymonadales</taxon>
        <taxon>Bradymonadaceae</taxon>
        <taxon>Persicimonas</taxon>
    </lineage>
</organism>
<sequence>MPKDFDAVFAELRPLVARYADEGVVKSDEADDYTLLGPEPDEKGRDVWVGSVQIKKNYVSFHLMPVYRFPELLDDISPALEKRMQGKSCFNFKEVDEELFAELDGLVERCVDKYRAEGLF</sequence>
<evidence type="ECO:0000313" key="2">
    <source>
        <dbReference type="Proteomes" id="UP000315995"/>
    </source>
</evidence>
<evidence type="ECO:0008006" key="3">
    <source>
        <dbReference type="Google" id="ProtNLM"/>
    </source>
</evidence>
<reference evidence="1 2" key="1">
    <citation type="submission" date="2019-06" db="EMBL/GenBank/DDBJ databases">
        <title>Persicimonas caeni gen. nov., sp. nov., a predatory bacterium isolated from solar saltern.</title>
        <authorList>
            <person name="Wang S."/>
        </authorList>
    </citation>
    <scope>NUCLEOTIDE SEQUENCE [LARGE SCALE GENOMIC DNA]</scope>
    <source>
        <strain evidence="1 2">YN101</strain>
    </source>
</reference>
<evidence type="ECO:0000313" key="1">
    <source>
        <dbReference type="EMBL" id="QDG54086.1"/>
    </source>
</evidence>
<dbReference type="OrthoDB" id="6331972at2"/>
<protein>
    <recommendedName>
        <fullName evidence="3">DUF1801 domain-containing protein</fullName>
    </recommendedName>
</protein>
<dbReference type="AlphaFoldDB" id="A0A4Y6Q0I4"/>
<accession>A0A4Y6Q0I4</accession>
<dbReference type="EMBL" id="CP041186">
    <property type="protein sequence ID" value="QDG54086.1"/>
    <property type="molecule type" value="Genomic_DNA"/>
</dbReference>
<keyword evidence="2" id="KW-1185">Reference proteome</keyword>
<accession>A0A5B8YEP7</accession>
<gene>
    <name evidence="1" type="ORF">FIV42_26095</name>
</gene>
<name>A0A4Y6Q0I4_PERCE</name>
<dbReference type="RefSeq" id="WP_141200531.1">
    <property type="nucleotide sequence ID" value="NZ_CP041186.1"/>
</dbReference>